<dbReference type="GO" id="GO:0006614">
    <property type="term" value="P:SRP-dependent cotranslational protein targeting to membrane"/>
    <property type="evidence" value="ECO:0007669"/>
    <property type="project" value="UniProtKB-UniRule"/>
</dbReference>
<keyword evidence="5 8" id="KW-0694">RNA-binding</keyword>
<dbReference type="OrthoDB" id="19209at2759"/>
<evidence type="ECO:0000256" key="7">
    <source>
        <dbReference type="ARBA" id="ARBA00023274"/>
    </source>
</evidence>
<evidence type="ECO:0000313" key="10">
    <source>
        <dbReference type="Proteomes" id="UP001152795"/>
    </source>
</evidence>
<evidence type="ECO:0000256" key="5">
    <source>
        <dbReference type="ARBA" id="ARBA00022884"/>
    </source>
</evidence>
<dbReference type="AlphaFoldDB" id="A0A6S7FEA7"/>
<sequence>MVLLENEAFLTRLTYLYNKTRTSGTVWITMKAYNGRTKPIPRRKKKDKNALLEMEGSESKCLIRATNGKKKISTVINSKDVNRFQQVIIVVSFGIHTSEVRYHRLL</sequence>
<evidence type="ECO:0000256" key="3">
    <source>
        <dbReference type="ARBA" id="ARBA00017926"/>
    </source>
</evidence>
<dbReference type="FunFam" id="3.30.720.10:FF:000003">
    <property type="entry name" value="Signal recognition particle 14"/>
    <property type="match status" value="1"/>
</dbReference>
<dbReference type="EMBL" id="CACRXK020000043">
    <property type="protein sequence ID" value="CAB3977358.1"/>
    <property type="molecule type" value="Genomic_DNA"/>
</dbReference>
<dbReference type="GO" id="GO:0008312">
    <property type="term" value="F:7S RNA binding"/>
    <property type="evidence" value="ECO:0007669"/>
    <property type="project" value="UniProtKB-UniRule"/>
</dbReference>
<keyword evidence="4 8" id="KW-0963">Cytoplasm</keyword>
<organism evidence="9 10">
    <name type="scientific">Paramuricea clavata</name>
    <name type="common">Red gorgonian</name>
    <name type="synonym">Violescent sea-whip</name>
    <dbReference type="NCBI Taxonomy" id="317549"/>
    <lineage>
        <taxon>Eukaryota</taxon>
        <taxon>Metazoa</taxon>
        <taxon>Cnidaria</taxon>
        <taxon>Anthozoa</taxon>
        <taxon>Octocorallia</taxon>
        <taxon>Malacalcyonacea</taxon>
        <taxon>Plexauridae</taxon>
        <taxon>Paramuricea</taxon>
    </lineage>
</organism>
<comment type="similarity">
    <text evidence="2 8">Belongs to the SRP14 family.</text>
</comment>
<dbReference type="InterPro" id="IPR003210">
    <property type="entry name" value="Signal_recog_particle_SRP14"/>
</dbReference>
<dbReference type="SUPFAM" id="SSF54762">
    <property type="entry name" value="Signal recognition particle alu RNA binding heterodimer, SRP9/14"/>
    <property type="match status" value="1"/>
</dbReference>
<evidence type="ECO:0000256" key="2">
    <source>
        <dbReference type="ARBA" id="ARBA00010349"/>
    </source>
</evidence>
<evidence type="ECO:0000256" key="4">
    <source>
        <dbReference type="ARBA" id="ARBA00022490"/>
    </source>
</evidence>
<protein>
    <recommendedName>
        <fullName evidence="3 8">Signal recognition particle 14 kDa protein</fullName>
        <shortName evidence="8">SRP14</shortName>
    </recommendedName>
</protein>
<keyword evidence="6 8" id="KW-0733">Signal recognition particle</keyword>
<dbReference type="InterPro" id="IPR009018">
    <property type="entry name" value="Signal_recog_particle_SRP9/14"/>
</dbReference>
<dbReference type="PANTHER" id="PTHR12013">
    <property type="entry name" value="SIGNAL RECOGNITION PARTICLE 14 KD PROTEIN"/>
    <property type="match status" value="1"/>
</dbReference>
<comment type="subcellular location">
    <subcellularLocation>
        <location evidence="1 8">Cytoplasm</location>
    </subcellularLocation>
</comment>
<dbReference type="GO" id="GO:0030942">
    <property type="term" value="F:endoplasmic reticulum signal peptide binding"/>
    <property type="evidence" value="ECO:0007669"/>
    <property type="project" value="UniProtKB-UniRule"/>
</dbReference>
<keyword evidence="7 8" id="KW-0687">Ribonucleoprotein</keyword>
<name>A0A6S7FEA7_PARCT</name>
<accession>A0A6S7FEA7</accession>
<reference evidence="9" key="1">
    <citation type="submission" date="2020-04" db="EMBL/GenBank/DDBJ databases">
        <authorList>
            <person name="Alioto T."/>
            <person name="Alioto T."/>
            <person name="Gomez Garrido J."/>
        </authorList>
    </citation>
    <scope>NUCLEOTIDE SEQUENCE</scope>
    <source>
        <strain evidence="9">A484AB</strain>
    </source>
</reference>
<evidence type="ECO:0000313" key="9">
    <source>
        <dbReference type="EMBL" id="CAB3977358.1"/>
    </source>
</evidence>
<evidence type="ECO:0000256" key="1">
    <source>
        <dbReference type="ARBA" id="ARBA00004496"/>
    </source>
</evidence>
<comment type="function">
    <text evidence="8">Component of the signal recognition particle (SRP) complex, a ribonucleoprotein complex that mediates the cotranslational targeting of secretory and membrane proteins to the endoplasmic reticulum (ER). SRP9 together with SRP14 and the Alu portion of the SRP RNA, constitutes the elongation arrest domain of SRP. The complex of SRP9 and SRP14 is required for SRP RNA binding.</text>
</comment>
<dbReference type="Pfam" id="PF02290">
    <property type="entry name" value="SRP14"/>
    <property type="match status" value="1"/>
</dbReference>
<evidence type="ECO:0000256" key="6">
    <source>
        <dbReference type="ARBA" id="ARBA00023135"/>
    </source>
</evidence>
<gene>
    <name evidence="9" type="ORF">PACLA_8A085580</name>
</gene>
<comment type="subunit">
    <text evidence="8">Heterodimer with SRP9; binds RNA as heterodimer. Component of a signal recognition particle (SRP) complex that consists of a 7SL RNA molecule of 300 nucleotides and six protein subunits: SRP72, SRP68, SRP54, SRP19, SRP14 and SRP9.</text>
</comment>
<keyword evidence="10" id="KW-1185">Reference proteome</keyword>
<dbReference type="Proteomes" id="UP001152795">
    <property type="component" value="Unassembled WGS sequence"/>
</dbReference>
<dbReference type="GO" id="GO:0005786">
    <property type="term" value="C:signal recognition particle, endoplasmic reticulum targeting"/>
    <property type="evidence" value="ECO:0007669"/>
    <property type="project" value="UniProtKB-UniRule"/>
</dbReference>
<proteinExistence type="inferred from homology"/>
<dbReference type="Gene3D" id="3.30.720.10">
    <property type="entry name" value="Signal recognition particle alu RNA binding heterodimer, srp9/1"/>
    <property type="match status" value="1"/>
</dbReference>
<comment type="caution">
    <text evidence="9">The sequence shown here is derived from an EMBL/GenBank/DDBJ whole genome shotgun (WGS) entry which is preliminary data.</text>
</comment>
<evidence type="ECO:0000256" key="8">
    <source>
        <dbReference type="RuleBase" id="RU368100"/>
    </source>
</evidence>